<feature type="transmembrane region" description="Helical" evidence="1">
    <location>
        <begin position="908"/>
        <end position="929"/>
    </location>
</feature>
<accession>A0ABY9EE93</accession>
<dbReference type="Proteomes" id="UP001321520">
    <property type="component" value="Chromosome"/>
</dbReference>
<feature type="transmembrane region" description="Helical" evidence="1">
    <location>
        <begin position="860"/>
        <end position="876"/>
    </location>
</feature>
<evidence type="ECO:0000313" key="3">
    <source>
        <dbReference type="Proteomes" id="UP001321520"/>
    </source>
</evidence>
<name>A0ABY9EE93_9GAMM</name>
<dbReference type="PRINTS" id="PR00702">
    <property type="entry name" value="ACRIFLAVINRP"/>
</dbReference>
<dbReference type="RefSeq" id="WP_301418550.1">
    <property type="nucleotide sequence ID" value="NZ_CP098023.1"/>
</dbReference>
<evidence type="ECO:0000313" key="2">
    <source>
        <dbReference type="EMBL" id="WKD51353.1"/>
    </source>
</evidence>
<dbReference type="PANTHER" id="PTHR32063:SF18">
    <property type="entry name" value="CATION EFFLUX SYSTEM PROTEIN"/>
    <property type="match status" value="1"/>
</dbReference>
<dbReference type="Pfam" id="PF00873">
    <property type="entry name" value="ACR_tran"/>
    <property type="match status" value="1"/>
</dbReference>
<dbReference type="Gene3D" id="3.30.70.1440">
    <property type="entry name" value="Multidrug efflux transporter AcrB pore domain"/>
    <property type="match status" value="1"/>
</dbReference>
<protein>
    <submittedName>
        <fullName evidence="2">Efflux RND transporter permease subunit</fullName>
    </submittedName>
</protein>
<keyword evidence="1" id="KW-0472">Membrane</keyword>
<dbReference type="Gene3D" id="3.30.70.1320">
    <property type="entry name" value="Multidrug efflux transporter AcrB pore domain like"/>
    <property type="match status" value="1"/>
</dbReference>
<sequence>MKISDVFIQRPVYSWLLILICLIGGLWALTDIGRLEDPAFTIKEARVFTLYPGASAQRVEEEVTEKLEVAIQQMGQLDKVTSTSSPGMSEIRVQIKDQYNSEELAQVWDELRRKVNDAQSELPNGAMRSVVNDDFGEVYGIYYAVTGDGFSQAEMREITKAIRRELLGVEGVAKVSRSGIIDDVAYLDIDESRLAQFGFSLDDLAQVLQGESATQQEGEIGEQDLRTRIVVDNPASDLGAVRNILVGVPGSTAMLAVRDIADVSLGYNENPDFIARFNGKPAILIGVSGAVDTNIVDVGIAVGAKLVELKRSLPLGVEIHPVYEQHIVVEESVKGFLFNLVSSIVIVTLVLCVFMGWRSGVVVGVVLGLTVLGTVLIMNLFGLNLQRISLGALIIAMGMLVDNAIVVAEGMLMGVQRKEAPQSAAQRVVRQTFWPLLGATIIGIMAFSGIGLSDDATGEFLFSLFAVIGISLVLSWVLAITITPYLGYHLFRPVKTAKSDEDLYSGRFYRMYARALTGALNRRGRTISVLVVVTLLSYIGFGFVKQGFFPNSNAPLFYVNYFLPQGSDIKRTESALQKATEFMLAQDEVISVTAVAGRGADRFMLTYASEPPNSAYGQLIVRTENREQIAGLIQRARTALRDTQPEALITFKRLVFGPGGGADVEVRISGQDFNTLRALAEEVEQLFRENDLEDIRHNWRSRAPTVRVHLDPERARVAGVTNTDISRTIQFATSGYRVGEFESGDRIIPIVARMPEEDRNRVGSLPDRLVWSPNEQGYIPAGQLVKEFETTAEESLIQRRNRVPTITISAEAPEGVTAMAAFSRIQKGVESLSLPAGYAVAFGGEYESSSDAQESLGKKLPLGFLVMVLVSVLLFGTVREPLIIWLVVPMSLVGVVVGLLLTGLPFGFMSLLGVLSLSGMLIKNAVVLVDEIEVQTEMGLPRLTAIQSASVSRLRPVFLAAVTTILGMSPLLFDAFFADMAVTIMGGLGFATVLTLIAVPVFYAVFHRVKPTEVTAVEEHSRRDLQRQAFTEPVSA</sequence>
<organism evidence="2 3">
    <name type="scientific">Microbulbifer spongiae</name>
    <dbReference type="NCBI Taxonomy" id="2944933"/>
    <lineage>
        <taxon>Bacteria</taxon>
        <taxon>Pseudomonadati</taxon>
        <taxon>Pseudomonadota</taxon>
        <taxon>Gammaproteobacteria</taxon>
        <taxon>Cellvibrionales</taxon>
        <taxon>Microbulbiferaceae</taxon>
        <taxon>Microbulbifer</taxon>
    </lineage>
</organism>
<proteinExistence type="predicted"/>
<feature type="transmembrane region" description="Helical" evidence="1">
    <location>
        <begin position="984"/>
        <end position="1006"/>
    </location>
</feature>
<dbReference type="SUPFAM" id="SSF82714">
    <property type="entry name" value="Multidrug efflux transporter AcrB TolC docking domain, DN and DC subdomains"/>
    <property type="match status" value="2"/>
</dbReference>
<feature type="transmembrane region" description="Helical" evidence="1">
    <location>
        <begin position="388"/>
        <end position="412"/>
    </location>
</feature>
<dbReference type="SUPFAM" id="SSF82693">
    <property type="entry name" value="Multidrug efflux transporter AcrB pore domain, PN1, PN2, PC1 and PC2 subdomains"/>
    <property type="match status" value="3"/>
</dbReference>
<dbReference type="Gene3D" id="3.30.70.1430">
    <property type="entry name" value="Multidrug efflux transporter AcrB pore domain"/>
    <property type="match status" value="2"/>
</dbReference>
<dbReference type="SUPFAM" id="SSF82866">
    <property type="entry name" value="Multidrug efflux transporter AcrB transmembrane domain"/>
    <property type="match status" value="2"/>
</dbReference>
<gene>
    <name evidence="2" type="ORF">M8T91_08020</name>
</gene>
<dbReference type="EMBL" id="CP098023">
    <property type="protein sequence ID" value="WKD51353.1"/>
    <property type="molecule type" value="Genomic_DNA"/>
</dbReference>
<dbReference type="Gene3D" id="3.30.2090.10">
    <property type="entry name" value="Multidrug efflux transporter AcrB TolC docking domain, DN and DC subdomains"/>
    <property type="match status" value="2"/>
</dbReference>
<feature type="transmembrane region" description="Helical" evidence="1">
    <location>
        <begin position="957"/>
        <end position="978"/>
    </location>
</feature>
<keyword evidence="1" id="KW-0812">Transmembrane</keyword>
<evidence type="ECO:0000256" key="1">
    <source>
        <dbReference type="SAM" id="Phobius"/>
    </source>
</evidence>
<dbReference type="PANTHER" id="PTHR32063">
    <property type="match status" value="1"/>
</dbReference>
<feature type="transmembrane region" description="Helical" evidence="1">
    <location>
        <begin position="526"/>
        <end position="544"/>
    </location>
</feature>
<feature type="transmembrane region" description="Helical" evidence="1">
    <location>
        <begin position="433"/>
        <end position="452"/>
    </location>
</feature>
<keyword evidence="1" id="KW-1133">Transmembrane helix</keyword>
<reference evidence="2 3" key="1">
    <citation type="submission" date="2022-05" db="EMBL/GenBank/DDBJ databases">
        <title>Microbulbifer sp. nov., isolated from sponge.</title>
        <authorList>
            <person name="Gao L."/>
        </authorList>
    </citation>
    <scope>NUCLEOTIDE SEQUENCE [LARGE SCALE GENOMIC DNA]</scope>
    <source>
        <strain evidence="2 3">MI-G</strain>
    </source>
</reference>
<dbReference type="InterPro" id="IPR001036">
    <property type="entry name" value="Acrflvin-R"/>
</dbReference>
<keyword evidence="3" id="KW-1185">Reference proteome</keyword>
<dbReference type="Gene3D" id="1.20.1640.10">
    <property type="entry name" value="Multidrug efflux transporter AcrB transmembrane domain"/>
    <property type="match status" value="2"/>
</dbReference>
<feature type="transmembrane region" description="Helical" evidence="1">
    <location>
        <begin position="361"/>
        <end position="382"/>
    </location>
</feature>
<feature type="transmembrane region" description="Helical" evidence="1">
    <location>
        <begin position="12"/>
        <end position="30"/>
    </location>
</feature>
<dbReference type="InterPro" id="IPR027463">
    <property type="entry name" value="AcrB_DN_DC_subdom"/>
</dbReference>
<feature type="transmembrane region" description="Helical" evidence="1">
    <location>
        <begin position="336"/>
        <end position="354"/>
    </location>
</feature>
<feature type="transmembrane region" description="Helical" evidence="1">
    <location>
        <begin position="883"/>
        <end position="902"/>
    </location>
</feature>
<feature type="transmembrane region" description="Helical" evidence="1">
    <location>
        <begin position="464"/>
        <end position="488"/>
    </location>
</feature>